<protein>
    <submittedName>
        <fullName evidence="1">Uncharacterized protein</fullName>
    </submittedName>
</protein>
<dbReference type="EMBL" id="VIWV01000001">
    <property type="protein sequence ID" value="TWF89223.1"/>
    <property type="molecule type" value="Genomic_DNA"/>
</dbReference>
<comment type="caution">
    <text evidence="1">The sequence shown here is derived from an EMBL/GenBank/DDBJ whole genome shotgun (WGS) entry which is preliminary data.</text>
</comment>
<dbReference type="Proteomes" id="UP000316603">
    <property type="component" value="Unassembled WGS sequence"/>
</dbReference>
<keyword evidence="2" id="KW-1185">Reference proteome</keyword>
<proteinExistence type="predicted"/>
<name>A0A561TQ44_9ACTN</name>
<sequence length="56" mass="6371">MDSERHAFHQEIGPHLDQLGDAVLDLADETAEDNLPESPELQWGQWANWASWTKIA</sequence>
<dbReference type="AlphaFoldDB" id="A0A561TQ44"/>
<accession>A0A561TQ44</accession>
<gene>
    <name evidence="1" type="ORF">FHX78_116265</name>
</gene>
<reference evidence="1 2" key="1">
    <citation type="submission" date="2019-06" db="EMBL/GenBank/DDBJ databases">
        <title>Sequencing the genomes of 1000 actinobacteria strains.</title>
        <authorList>
            <person name="Klenk H.-P."/>
        </authorList>
    </citation>
    <scope>NUCLEOTIDE SEQUENCE [LARGE SCALE GENOMIC DNA]</scope>
    <source>
        <strain evidence="1 2">DSM 41695</strain>
    </source>
</reference>
<organism evidence="1 2">
    <name type="scientific">Streptomyces capillispiralis</name>
    <dbReference type="NCBI Taxonomy" id="68182"/>
    <lineage>
        <taxon>Bacteria</taxon>
        <taxon>Bacillati</taxon>
        <taxon>Actinomycetota</taxon>
        <taxon>Actinomycetes</taxon>
        <taxon>Kitasatosporales</taxon>
        <taxon>Streptomycetaceae</taxon>
        <taxon>Streptomyces</taxon>
    </lineage>
</organism>
<evidence type="ECO:0000313" key="1">
    <source>
        <dbReference type="EMBL" id="TWF89223.1"/>
    </source>
</evidence>
<evidence type="ECO:0000313" key="2">
    <source>
        <dbReference type="Proteomes" id="UP000316603"/>
    </source>
</evidence>